<protein>
    <submittedName>
        <fullName evidence="2">Uncharacterized protein</fullName>
    </submittedName>
</protein>
<organism evidence="2 3">
    <name type="scientific">Caenorhabditis nigoni</name>
    <dbReference type="NCBI Taxonomy" id="1611254"/>
    <lineage>
        <taxon>Eukaryota</taxon>
        <taxon>Metazoa</taxon>
        <taxon>Ecdysozoa</taxon>
        <taxon>Nematoda</taxon>
        <taxon>Chromadorea</taxon>
        <taxon>Rhabditida</taxon>
        <taxon>Rhabditina</taxon>
        <taxon>Rhabditomorpha</taxon>
        <taxon>Rhabditoidea</taxon>
        <taxon>Rhabditidae</taxon>
        <taxon>Peloderinae</taxon>
        <taxon>Caenorhabditis</taxon>
    </lineage>
</organism>
<dbReference type="EMBL" id="PDUG01000001">
    <property type="protein sequence ID" value="PIC53471.1"/>
    <property type="molecule type" value="Genomic_DNA"/>
</dbReference>
<feature type="signal peptide" evidence="1">
    <location>
        <begin position="1"/>
        <end position="17"/>
    </location>
</feature>
<evidence type="ECO:0000313" key="3">
    <source>
        <dbReference type="Proteomes" id="UP000230233"/>
    </source>
</evidence>
<dbReference type="Proteomes" id="UP000230233">
    <property type="component" value="Chromosome I"/>
</dbReference>
<proteinExistence type="predicted"/>
<comment type="caution">
    <text evidence="2">The sequence shown here is derived from an EMBL/GenBank/DDBJ whole genome shotgun (WGS) entry which is preliminary data.</text>
</comment>
<evidence type="ECO:0000313" key="2">
    <source>
        <dbReference type="EMBL" id="PIC53471.1"/>
    </source>
</evidence>
<feature type="chain" id="PRO_5013606516" evidence="1">
    <location>
        <begin position="18"/>
        <end position="83"/>
    </location>
</feature>
<gene>
    <name evidence="2" type="primary">Cnig_chr_I.g3161</name>
    <name evidence="2" type="ORF">B9Z55_003161</name>
</gene>
<dbReference type="AlphaFoldDB" id="A0A2G5VP70"/>
<sequence>MKFQFFLLLVLVGFGASQLLEETSQLLEDLTDPAEECFLQVFNGIAATGDFSKEAIQHARGGKVQIGRNNILILTREVVSDTG</sequence>
<evidence type="ECO:0000256" key="1">
    <source>
        <dbReference type="SAM" id="SignalP"/>
    </source>
</evidence>
<name>A0A2G5VP70_9PELO</name>
<reference evidence="3" key="1">
    <citation type="submission" date="2017-10" db="EMBL/GenBank/DDBJ databases">
        <title>Rapid genome shrinkage in a self-fertile nematode reveals novel sperm competition proteins.</title>
        <authorList>
            <person name="Yin D."/>
            <person name="Schwarz E.M."/>
            <person name="Thomas C.G."/>
            <person name="Felde R.L."/>
            <person name="Korf I.F."/>
            <person name="Cutter A.D."/>
            <person name="Schartner C.M."/>
            <person name="Ralston E.J."/>
            <person name="Meyer B.J."/>
            <person name="Haag E.S."/>
        </authorList>
    </citation>
    <scope>NUCLEOTIDE SEQUENCE [LARGE SCALE GENOMIC DNA]</scope>
    <source>
        <strain evidence="3">JU1422</strain>
    </source>
</reference>
<keyword evidence="3" id="KW-1185">Reference proteome</keyword>
<keyword evidence="1" id="KW-0732">Signal</keyword>
<accession>A0A2G5VP70</accession>